<feature type="transmembrane region" description="Helical" evidence="1">
    <location>
        <begin position="109"/>
        <end position="130"/>
    </location>
</feature>
<reference evidence="2 3" key="1">
    <citation type="submission" date="2015-11" db="EMBL/GenBank/DDBJ databases">
        <title>Draft Genome Sequence of the Type Strain Trueperella bernardiae LCDC 89-0504T, Isolated from Blood Culture.</title>
        <authorList>
            <person name="Bernier A.-M."/>
            <person name="Bernard K."/>
        </authorList>
    </citation>
    <scope>NUCLEOTIDE SEQUENCE [LARGE SCALE GENOMIC DNA]</scope>
    <source>
        <strain evidence="2 3">LCDC 89-0504</strain>
    </source>
</reference>
<dbReference type="Proteomes" id="UP000054404">
    <property type="component" value="Unassembled WGS sequence"/>
</dbReference>
<accession>A0A0W1KJ37</accession>
<comment type="caution">
    <text evidence="2">The sequence shown here is derived from an EMBL/GenBank/DDBJ whole genome shotgun (WGS) entry which is preliminary data.</text>
</comment>
<dbReference type="PATRIC" id="fig|59561.3.peg.1591"/>
<dbReference type="RefSeq" id="WP_152994737.1">
    <property type="nucleotide sequence ID" value="NZ_LNIZ01000009.1"/>
</dbReference>
<feature type="transmembrane region" description="Helical" evidence="1">
    <location>
        <begin position="136"/>
        <end position="161"/>
    </location>
</feature>
<organism evidence="2 3">
    <name type="scientific">Trueperella bernardiae</name>
    <dbReference type="NCBI Taxonomy" id="59561"/>
    <lineage>
        <taxon>Bacteria</taxon>
        <taxon>Bacillati</taxon>
        <taxon>Actinomycetota</taxon>
        <taxon>Actinomycetes</taxon>
        <taxon>Actinomycetales</taxon>
        <taxon>Actinomycetaceae</taxon>
        <taxon>Trueperella</taxon>
    </lineage>
</organism>
<keyword evidence="3" id="KW-1185">Reference proteome</keyword>
<name>A0A0W1KJ37_9ACTO</name>
<sequence length="348" mass="36692">MGIEGAVVAMGTLFLLAYVIPQITRRRAVFADAPIGERYSEDLRLITERTLRQEGGDHGRIFTTERTMSTPTRPSGTRGSDAAKMRAIARDRSRARARIARRGAHQQRALVAGAALAVLAAALWVAVGLTSLAPGFAIAATAVGGLYLLGVGYLVSSWAVLNAADEERIAKANKVLRRAKRAGVRDYVAARPAAELEAAEVGLAEVEAAEAEVGEDEVAAASAAEAAAAEPAVEAPAEVPAVEARPARKARPAKVVSARVDVVEREERPADVPSYTLKAVRRTVKPYEAPEAPVADVPFRPTRLGERIGDGPLEAASPAPAMTGNEEFRADVLGGGSTLDALLDRRRA</sequence>
<dbReference type="EMBL" id="LNIZ01000009">
    <property type="protein sequence ID" value="KTF03470.1"/>
    <property type="molecule type" value="Genomic_DNA"/>
</dbReference>
<keyword evidence="1" id="KW-0812">Transmembrane</keyword>
<dbReference type="STRING" id="59561.AQZ59_01597"/>
<proteinExistence type="predicted"/>
<keyword evidence="1" id="KW-1133">Transmembrane helix</keyword>
<protein>
    <submittedName>
        <fullName evidence="2">Uncharacterized protein</fullName>
    </submittedName>
</protein>
<gene>
    <name evidence="2" type="ORF">AQZ59_01597</name>
</gene>
<evidence type="ECO:0000313" key="2">
    <source>
        <dbReference type="EMBL" id="KTF03470.1"/>
    </source>
</evidence>
<dbReference type="OrthoDB" id="3266324at2"/>
<feature type="transmembrane region" description="Helical" evidence="1">
    <location>
        <begin position="6"/>
        <end position="24"/>
    </location>
</feature>
<evidence type="ECO:0000313" key="3">
    <source>
        <dbReference type="Proteomes" id="UP000054404"/>
    </source>
</evidence>
<keyword evidence="1" id="KW-0472">Membrane</keyword>
<dbReference type="AlphaFoldDB" id="A0A0W1KJ37"/>
<evidence type="ECO:0000256" key="1">
    <source>
        <dbReference type="SAM" id="Phobius"/>
    </source>
</evidence>